<proteinExistence type="predicted"/>
<dbReference type="EMBL" id="BMVC01000002">
    <property type="protein sequence ID" value="GHC83144.1"/>
    <property type="molecule type" value="Genomic_DNA"/>
</dbReference>
<dbReference type="InterPro" id="IPR014922">
    <property type="entry name" value="YdhG-like"/>
</dbReference>
<dbReference type="AlphaFoldDB" id="A0A918WU55"/>
<evidence type="ECO:0000313" key="2">
    <source>
        <dbReference type="EMBL" id="GHC83144.1"/>
    </source>
</evidence>
<dbReference type="Proteomes" id="UP000638353">
    <property type="component" value="Unassembled WGS sequence"/>
</dbReference>
<reference evidence="2" key="1">
    <citation type="journal article" date="2014" name="Int. J. Syst. Evol. Microbiol.">
        <title>Complete genome sequence of Corynebacterium casei LMG S-19264T (=DSM 44701T), isolated from a smear-ripened cheese.</title>
        <authorList>
            <consortium name="US DOE Joint Genome Institute (JGI-PGF)"/>
            <person name="Walter F."/>
            <person name="Albersmeier A."/>
            <person name="Kalinowski J."/>
            <person name="Ruckert C."/>
        </authorList>
    </citation>
    <scope>NUCLEOTIDE SEQUENCE</scope>
    <source>
        <strain evidence="2">JCM 4637</strain>
    </source>
</reference>
<evidence type="ECO:0000259" key="1">
    <source>
        <dbReference type="Pfam" id="PF08818"/>
    </source>
</evidence>
<feature type="domain" description="YdhG-like" evidence="1">
    <location>
        <begin position="29"/>
        <end position="124"/>
    </location>
</feature>
<evidence type="ECO:0000313" key="3">
    <source>
        <dbReference type="Proteomes" id="UP000638353"/>
    </source>
</evidence>
<reference evidence="2" key="2">
    <citation type="submission" date="2020-09" db="EMBL/GenBank/DDBJ databases">
        <authorList>
            <person name="Sun Q."/>
            <person name="Ohkuma M."/>
        </authorList>
    </citation>
    <scope>NUCLEOTIDE SEQUENCE</scope>
    <source>
        <strain evidence="2">JCM 4637</strain>
    </source>
</reference>
<dbReference type="Pfam" id="PF08818">
    <property type="entry name" value="DUF1801"/>
    <property type="match status" value="1"/>
</dbReference>
<accession>A0A918WU55</accession>
<sequence length="135" mass="14005">MARVPAMTGRGPEGWDVVVGAASEEVAGIARRAREVVRGVMPDAVEEVDEGARLLGFTFAPGTYKGLVVGLVLHARHVNLMFAEGAALDGGGLLEGTGKKARHIKLRAAEDAADPRIAALLAEAAARVRDRLAAG</sequence>
<gene>
    <name evidence="2" type="ORF">GCM10010334_11970</name>
</gene>
<protein>
    <recommendedName>
        <fullName evidence="1">YdhG-like domain-containing protein</fullName>
    </recommendedName>
</protein>
<name>A0A918WU55_9ACTN</name>
<organism evidence="2 3">
    <name type="scientific">Streptomyces finlayi</name>
    <dbReference type="NCBI Taxonomy" id="67296"/>
    <lineage>
        <taxon>Bacteria</taxon>
        <taxon>Bacillati</taxon>
        <taxon>Actinomycetota</taxon>
        <taxon>Actinomycetes</taxon>
        <taxon>Kitasatosporales</taxon>
        <taxon>Streptomycetaceae</taxon>
        <taxon>Streptomyces</taxon>
    </lineage>
</organism>
<comment type="caution">
    <text evidence="2">The sequence shown here is derived from an EMBL/GenBank/DDBJ whole genome shotgun (WGS) entry which is preliminary data.</text>
</comment>